<dbReference type="OrthoDB" id="9780488at2"/>
<organism evidence="2 3">
    <name type="scientific">Caloramator australicus RC3</name>
    <dbReference type="NCBI Taxonomy" id="857293"/>
    <lineage>
        <taxon>Bacteria</taxon>
        <taxon>Bacillati</taxon>
        <taxon>Bacillota</taxon>
        <taxon>Clostridia</taxon>
        <taxon>Eubacteriales</taxon>
        <taxon>Clostridiaceae</taxon>
        <taxon>Caloramator</taxon>
    </lineage>
</organism>
<keyword evidence="3" id="KW-1185">Reference proteome</keyword>
<evidence type="ECO:0000259" key="1">
    <source>
        <dbReference type="Pfam" id="PF10105"/>
    </source>
</evidence>
<dbReference type="InterPro" id="IPR018768">
    <property type="entry name" value="DUF2344"/>
</dbReference>
<name>G0V432_9CLOT</name>
<dbReference type="RefSeq" id="WP_008907595.1">
    <property type="nucleotide sequence ID" value="NZ_CAKP01000007.1"/>
</dbReference>
<evidence type="ECO:0000313" key="3">
    <source>
        <dbReference type="Proteomes" id="UP000007652"/>
    </source>
</evidence>
<comment type="caution">
    <text evidence="2">The sequence shown here is derived from an EMBL/GenBank/DDBJ whole genome shotgun (WGS) entry which is preliminary data.</text>
</comment>
<dbReference type="eggNOG" id="COG5011">
    <property type="taxonomic scope" value="Bacteria"/>
</dbReference>
<dbReference type="Proteomes" id="UP000007652">
    <property type="component" value="Unassembled WGS sequence"/>
</dbReference>
<accession>G0V432</accession>
<evidence type="ECO:0000313" key="2">
    <source>
        <dbReference type="EMBL" id="CCC57872.1"/>
    </source>
</evidence>
<sequence length="227" mass="25972">MERYLIKFQKTDLVKFLSHLDTLRTLHRAIKRAKLPIVYSKGFNPHPSISIASPLSVGIGSLGEYADIELEGDFDEEVIRDSLNQCLPKGLYITDCIKIKSKKPSAMSAVEAASYQIQLACNFYKIGDVIEKVKNEKYILRTKRTKSGEKEINIRPMIYEISLENNEKISNLKVLVQNSNKGSVNPEMLIEVLRDYGVDFSIFEITRLELYAKTNDFIALDKFFRLP</sequence>
<dbReference type="NCBIfam" id="TIGR03936">
    <property type="entry name" value="sam_1_link_chp"/>
    <property type="match status" value="1"/>
</dbReference>
<gene>
    <name evidence="2" type="ORF">CAAU_0223</name>
</gene>
<dbReference type="EMBL" id="CAKP01000007">
    <property type="protein sequence ID" value="CCC57872.1"/>
    <property type="molecule type" value="Genomic_DNA"/>
</dbReference>
<protein>
    <submittedName>
        <fullName evidence="2">Radical SAM domain protein</fullName>
    </submittedName>
</protein>
<feature type="domain" description="DUF2344" evidence="1">
    <location>
        <begin position="3"/>
        <end position="186"/>
    </location>
</feature>
<dbReference type="STRING" id="857293.CAAU_0223"/>
<reference evidence="2 3" key="1">
    <citation type="journal article" date="2011" name="J. Bacteriol.">
        <title>Draft genome sequence of Caloramator australicus strain RC3T, a thermoanaerobe from the Great Artesian Basin of Australia.</title>
        <authorList>
            <person name="Ogg C.D."/>
            <person name="Patel B.K.C."/>
        </authorList>
    </citation>
    <scope>NUCLEOTIDE SEQUENCE [LARGE SCALE GENOMIC DNA]</scope>
    <source>
        <strain evidence="2 3">RC3</strain>
    </source>
</reference>
<dbReference type="Pfam" id="PF10105">
    <property type="entry name" value="DUF2344"/>
    <property type="match status" value="1"/>
</dbReference>
<dbReference type="AlphaFoldDB" id="G0V432"/>
<proteinExistence type="predicted"/>